<dbReference type="OrthoDB" id="4155294at2759"/>
<proteinExistence type="predicted"/>
<evidence type="ECO:0000313" key="2">
    <source>
        <dbReference type="Proteomes" id="UP000030686"/>
    </source>
</evidence>
<sequence length="69" mass="8181">MTTEMLRKLIPPSRHVILPFNLREKRTFHRDSAQLMQLFPDTKRILFDSYFLVFLLGSLPPKPWPLTIA</sequence>
<protein>
    <submittedName>
        <fullName evidence="1">Uncharacterized protein</fullName>
    </submittedName>
</protein>
<name>W6QN27_PENRF</name>
<evidence type="ECO:0000313" key="1">
    <source>
        <dbReference type="EMBL" id="CDM38283.1"/>
    </source>
</evidence>
<dbReference type="STRING" id="1365484.W6QN27"/>
<dbReference type="AlphaFoldDB" id="W6QN27"/>
<dbReference type="EMBL" id="HG792024">
    <property type="protein sequence ID" value="CDM38283.1"/>
    <property type="molecule type" value="Genomic_DNA"/>
</dbReference>
<accession>W6QN27</accession>
<reference evidence="1" key="1">
    <citation type="journal article" date="2014" name="Nat. Commun.">
        <title>Multiple recent horizontal transfers of a large genomic region in cheese making fungi.</title>
        <authorList>
            <person name="Cheeseman K."/>
            <person name="Ropars J."/>
            <person name="Renault P."/>
            <person name="Dupont J."/>
            <person name="Gouzy J."/>
            <person name="Branca A."/>
            <person name="Abraham A.L."/>
            <person name="Ceppi M."/>
            <person name="Conseiller E."/>
            <person name="Debuchy R."/>
            <person name="Malagnac F."/>
            <person name="Goarin A."/>
            <person name="Silar P."/>
            <person name="Lacoste S."/>
            <person name="Sallet E."/>
            <person name="Bensimon A."/>
            <person name="Giraud T."/>
            <person name="Brygoo Y."/>
        </authorList>
    </citation>
    <scope>NUCLEOTIDE SEQUENCE [LARGE SCALE GENOMIC DNA]</scope>
    <source>
        <strain evidence="1">FM164</strain>
    </source>
</reference>
<dbReference type="Proteomes" id="UP000030686">
    <property type="component" value="Unassembled WGS sequence"/>
</dbReference>
<keyword evidence="2" id="KW-1185">Reference proteome</keyword>
<gene>
    <name evidence="1" type="ORF">PROQFM164_S10g000097</name>
</gene>
<organism evidence="1 2">
    <name type="scientific">Penicillium roqueforti (strain FM164)</name>
    <dbReference type="NCBI Taxonomy" id="1365484"/>
    <lineage>
        <taxon>Eukaryota</taxon>
        <taxon>Fungi</taxon>
        <taxon>Dikarya</taxon>
        <taxon>Ascomycota</taxon>
        <taxon>Pezizomycotina</taxon>
        <taxon>Eurotiomycetes</taxon>
        <taxon>Eurotiomycetidae</taxon>
        <taxon>Eurotiales</taxon>
        <taxon>Aspergillaceae</taxon>
        <taxon>Penicillium</taxon>
    </lineage>
</organism>